<accession>A0AAD3XS49</accession>
<organism evidence="2 3">
    <name type="scientific">Nepenthes gracilis</name>
    <name type="common">Slender pitcher plant</name>
    <dbReference type="NCBI Taxonomy" id="150966"/>
    <lineage>
        <taxon>Eukaryota</taxon>
        <taxon>Viridiplantae</taxon>
        <taxon>Streptophyta</taxon>
        <taxon>Embryophyta</taxon>
        <taxon>Tracheophyta</taxon>
        <taxon>Spermatophyta</taxon>
        <taxon>Magnoliopsida</taxon>
        <taxon>eudicotyledons</taxon>
        <taxon>Gunneridae</taxon>
        <taxon>Pentapetalae</taxon>
        <taxon>Caryophyllales</taxon>
        <taxon>Nepenthaceae</taxon>
        <taxon>Nepenthes</taxon>
    </lineage>
</organism>
<evidence type="ECO:0000313" key="3">
    <source>
        <dbReference type="Proteomes" id="UP001279734"/>
    </source>
</evidence>
<dbReference type="Proteomes" id="UP001279734">
    <property type="component" value="Unassembled WGS sequence"/>
</dbReference>
<evidence type="ECO:0000256" key="1">
    <source>
        <dbReference type="SAM" id="Phobius"/>
    </source>
</evidence>
<keyword evidence="3" id="KW-1185">Reference proteome</keyword>
<comment type="caution">
    <text evidence="2">The sequence shown here is derived from an EMBL/GenBank/DDBJ whole genome shotgun (WGS) entry which is preliminary data.</text>
</comment>
<reference evidence="2" key="1">
    <citation type="submission" date="2023-05" db="EMBL/GenBank/DDBJ databases">
        <title>Nepenthes gracilis genome sequencing.</title>
        <authorList>
            <person name="Fukushima K."/>
        </authorList>
    </citation>
    <scope>NUCLEOTIDE SEQUENCE</scope>
    <source>
        <strain evidence="2">SING2019-196</strain>
    </source>
</reference>
<gene>
    <name evidence="2" type="ORF">Nepgr_017408</name>
</gene>
<keyword evidence="1" id="KW-0472">Membrane</keyword>
<dbReference type="EMBL" id="BSYO01000015">
    <property type="protein sequence ID" value="GMH15567.1"/>
    <property type="molecule type" value="Genomic_DNA"/>
</dbReference>
<name>A0AAD3XS49_NEPGR</name>
<feature type="transmembrane region" description="Helical" evidence="1">
    <location>
        <begin position="34"/>
        <end position="53"/>
    </location>
</feature>
<protein>
    <submittedName>
        <fullName evidence="2">Uncharacterized protein</fullName>
    </submittedName>
</protein>
<evidence type="ECO:0000313" key="2">
    <source>
        <dbReference type="EMBL" id="GMH15567.1"/>
    </source>
</evidence>
<proteinExistence type="predicted"/>
<sequence length="95" mass="9844">MKWWLVALHASDGVVIGLSFWTGLYALNSAPAAVLSSFVAAVAGAVDLVFGSLCCKLEILDSYDSTATVGGIGSPSADCLEHRVTPGCELQMLVV</sequence>
<feature type="transmembrane region" description="Helical" evidence="1">
    <location>
        <begin position="6"/>
        <end position="27"/>
    </location>
</feature>
<keyword evidence="1" id="KW-0812">Transmembrane</keyword>
<dbReference type="AlphaFoldDB" id="A0AAD3XS49"/>
<keyword evidence="1" id="KW-1133">Transmembrane helix</keyword>